<dbReference type="SUPFAM" id="SSF54373">
    <property type="entry name" value="FAD-linked reductases, C-terminal domain"/>
    <property type="match status" value="1"/>
</dbReference>
<dbReference type="PANTHER" id="PTHR13847">
    <property type="entry name" value="SARCOSINE DEHYDROGENASE-RELATED"/>
    <property type="match status" value="1"/>
</dbReference>
<dbReference type="Gene3D" id="3.30.9.10">
    <property type="entry name" value="D-Amino Acid Oxidase, subunit A, domain 2"/>
    <property type="match status" value="1"/>
</dbReference>
<sequence>MSYKTKEVIASMRDETAEVVIIGGGIIGMSIAYYTAKAGMDVLVVEQGEIAGGTSSKCDGNILAIDKDPGFDSQMSLKSQELVKEWVRDLDEEFEYRAPGSILVCETDEEMIAAESWVARQREAGLPFRMLDQKDLRDEWPYMAEDLPGGLECATDSTVNPVLLTYSLASTARRYGARLRTHSPVTGIQLDEGRKVCAVETSEGRIRTSIVINAAGVWAKHIGRMVGIDIPIEPRKGHILVASRWANIGKRKVMEFGYLMSKFGGTRSVDPKFDRYGVALVFEPTASQNFLIGSSRQFVGMDSGVDQQVISLIAERAIRFFPVLEQIPLLRTYAGLRPWTADHLPIVSAIDEVPGFYVAAGHEGDGISLAAVTGKVISEMLSGAATCIPLNRLRYDRFHGMPHPQEVIR</sequence>
<gene>
    <name evidence="3" type="ORF">J21TS7_25430</name>
</gene>
<feature type="domain" description="FAD dependent oxidoreductase" evidence="2">
    <location>
        <begin position="19"/>
        <end position="380"/>
    </location>
</feature>
<keyword evidence="4" id="KW-1185">Reference proteome</keyword>
<organism evidence="3 4">
    <name type="scientific">Paenibacillus cineris</name>
    <dbReference type="NCBI Taxonomy" id="237530"/>
    <lineage>
        <taxon>Bacteria</taxon>
        <taxon>Bacillati</taxon>
        <taxon>Bacillota</taxon>
        <taxon>Bacilli</taxon>
        <taxon>Bacillales</taxon>
        <taxon>Paenibacillaceae</taxon>
        <taxon>Paenibacillus</taxon>
    </lineage>
</organism>
<protein>
    <submittedName>
        <fullName evidence="3">Glycine oxidase</fullName>
    </submittedName>
</protein>
<keyword evidence="1" id="KW-0560">Oxidoreductase</keyword>
<dbReference type="PANTHER" id="PTHR13847:SF287">
    <property type="entry name" value="FAD-DEPENDENT OXIDOREDUCTASE DOMAIN-CONTAINING PROTEIN 1"/>
    <property type="match status" value="1"/>
</dbReference>
<dbReference type="Proteomes" id="UP000676601">
    <property type="component" value="Unassembled WGS sequence"/>
</dbReference>
<proteinExistence type="predicted"/>
<name>A0ABQ4LD49_9BACL</name>
<dbReference type="EMBL" id="BORU01000001">
    <property type="protein sequence ID" value="GIO54225.1"/>
    <property type="molecule type" value="Genomic_DNA"/>
</dbReference>
<dbReference type="Gene3D" id="3.50.50.60">
    <property type="entry name" value="FAD/NAD(P)-binding domain"/>
    <property type="match status" value="1"/>
</dbReference>
<accession>A0ABQ4LD49</accession>
<evidence type="ECO:0000259" key="2">
    <source>
        <dbReference type="Pfam" id="PF01266"/>
    </source>
</evidence>
<comment type="caution">
    <text evidence="3">The sequence shown here is derived from an EMBL/GenBank/DDBJ whole genome shotgun (WGS) entry which is preliminary data.</text>
</comment>
<evidence type="ECO:0000313" key="3">
    <source>
        <dbReference type="EMBL" id="GIO54225.1"/>
    </source>
</evidence>
<evidence type="ECO:0000313" key="4">
    <source>
        <dbReference type="Proteomes" id="UP000676601"/>
    </source>
</evidence>
<dbReference type="InterPro" id="IPR036188">
    <property type="entry name" value="FAD/NAD-bd_sf"/>
</dbReference>
<dbReference type="Pfam" id="PF01266">
    <property type="entry name" value="DAO"/>
    <property type="match status" value="1"/>
</dbReference>
<evidence type="ECO:0000256" key="1">
    <source>
        <dbReference type="ARBA" id="ARBA00023002"/>
    </source>
</evidence>
<reference evidence="3 4" key="1">
    <citation type="submission" date="2021-03" db="EMBL/GenBank/DDBJ databases">
        <title>Antimicrobial resistance genes in bacteria isolated from Japanese honey, and their potential for conferring macrolide and lincosamide resistance in the American foulbrood pathogen Paenibacillus larvae.</title>
        <authorList>
            <person name="Okamoto M."/>
            <person name="Kumagai M."/>
            <person name="Kanamori H."/>
            <person name="Takamatsu D."/>
        </authorList>
    </citation>
    <scope>NUCLEOTIDE SEQUENCE [LARGE SCALE GENOMIC DNA]</scope>
    <source>
        <strain evidence="3 4">J21TS7</strain>
    </source>
</reference>
<dbReference type="InterPro" id="IPR006076">
    <property type="entry name" value="FAD-dep_OxRdtase"/>
</dbReference>
<dbReference type="SUPFAM" id="SSF51905">
    <property type="entry name" value="FAD/NAD(P)-binding domain"/>
    <property type="match status" value="1"/>
</dbReference>